<reference evidence="1" key="1">
    <citation type="submission" date="2021-01" db="EMBL/GenBank/DDBJ databases">
        <title>Complete genome sequence of Clostridiales bacterium R-7.</title>
        <authorList>
            <person name="Mahoney-Kurpe S.C."/>
            <person name="Palevich N."/>
            <person name="Koike S."/>
            <person name="Moon C.D."/>
            <person name="Attwood G.T."/>
        </authorList>
    </citation>
    <scope>NUCLEOTIDE SEQUENCE</scope>
    <source>
        <strain evidence="1">R-7</strain>
    </source>
</reference>
<evidence type="ECO:0000313" key="1">
    <source>
        <dbReference type="EMBL" id="QUC66268.1"/>
    </source>
</evidence>
<sequence length="160" mass="17309">MSIARFTHVSQAQYAEAMAGREGFLPIAEIPMPKRATTGSAGYDFVSPLEVTIPAGETALIPTGIRAEMEQGWVLLLFPRSSFGFKYSLRLANTVGVIDSDYAFAKNEGHIMVKLRNPLSEPVTIGKGERFCQGVFLPYGTAEEDEVTAGRVGGFGSTDR</sequence>
<dbReference type="EMBL" id="CP068393">
    <property type="protein sequence ID" value="QUC66268.1"/>
    <property type="molecule type" value="Genomic_DNA"/>
</dbReference>
<protein>
    <submittedName>
        <fullName evidence="1">dUTP diphosphatase</fullName>
    </submittedName>
</protein>
<name>A0AC61MXC1_9FIRM</name>
<keyword evidence="2" id="KW-1185">Reference proteome</keyword>
<proteinExistence type="predicted"/>
<gene>
    <name evidence="1" type="ORF">JYE49_10375</name>
</gene>
<accession>A0AC61MXC1</accession>
<dbReference type="Proteomes" id="UP000682782">
    <property type="component" value="Chromosome"/>
</dbReference>
<organism evidence="1 2">
    <name type="scientific">Aristaeella hokkaidonensis</name>
    <dbReference type="NCBI Taxonomy" id="3046382"/>
    <lineage>
        <taxon>Bacteria</taxon>
        <taxon>Bacillati</taxon>
        <taxon>Bacillota</taxon>
        <taxon>Clostridia</taxon>
        <taxon>Eubacteriales</taxon>
        <taxon>Aristaeellaceae</taxon>
        <taxon>Aristaeella</taxon>
    </lineage>
</organism>
<evidence type="ECO:0000313" key="2">
    <source>
        <dbReference type="Proteomes" id="UP000682782"/>
    </source>
</evidence>